<dbReference type="PANTHER" id="PTHR37953">
    <property type="entry name" value="UPF0127 PROTEIN MJ1496"/>
    <property type="match status" value="1"/>
</dbReference>
<dbReference type="InterPro" id="IPR003795">
    <property type="entry name" value="DUF192"/>
</dbReference>
<dbReference type="PANTHER" id="PTHR37953:SF1">
    <property type="entry name" value="UPF0127 PROTEIN MJ1496"/>
    <property type="match status" value="1"/>
</dbReference>
<protein>
    <submittedName>
        <fullName evidence="2">DUF192 domain-containing protein</fullName>
    </submittedName>
</protein>
<dbReference type="Proteomes" id="UP000434101">
    <property type="component" value="Unassembled WGS sequence"/>
</dbReference>
<evidence type="ECO:0000313" key="2">
    <source>
        <dbReference type="EMBL" id="MXV61737.1"/>
    </source>
</evidence>
<dbReference type="RefSeq" id="WP_160063866.1">
    <property type="nucleotide sequence ID" value="NZ_WUYX01000023.1"/>
</dbReference>
<proteinExistence type="predicted"/>
<feature type="compositionally biased region" description="Polar residues" evidence="1">
    <location>
        <begin position="55"/>
        <end position="67"/>
    </location>
</feature>
<organism evidence="2 3">
    <name type="scientific">Natronorubrum halalkaliphilum</name>
    <dbReference type="NCBI Taxonomy" id="2691917"/>
    <lineage>
        <taxon>Archaea</taxon>
        <taxon>Methanobacteriati</taxon>
        <taxon>Methanobacteriota</taxon>
        <taxon>Stenosarchaea group</taxon>
        <taxon>Halobacteria</taxon>
        <taxon>Halobacteriales</taxon>
        <taxon>Natrialbaceae</taxon>
        <taxon>Natronorubrum</taxon>
    </lineage>
</organism>
<dbReference type="EMBL" id="WUYX01000023">
    <property type="protein sequence ID" value="MXV61737.1"/>
    <property type="molecule type" value="Genomic_DNA"/>
</dbReference>
<gene>
    <name evidence="2" type="ORF">GS429_06590</name>
</gene>
<dbReference type="OrthoDB" id="6763at2157"/>
<dbReference type="AlphaFoldDB" id="A0A6B0VKV4"/>
<evidence type="ECO:0000256" key="1">
    <source>
        <dbReference type="SAM" id="MobiDB-lite"/>
    </source>
</evidence>
<evidence type="ECO:0000313" key="3">
    <source>
        <dbReference type="Proteomes" id="UP000434101"/>
    </source>
</evidence>
<reference evidence="2 3" key="1">
    <citation type="submission" date="2020-01" db="EMBL/GenBank/DDBJ databases">
        <title>Natronorubrum sp. JWXQ-INN 674 isolated from Inner Mongolia Autonomous Region of China.</title>
        <authorList>
            <person name="Xue Q."/>
        </authorList>
    </citation>
    <scope>NUCLEOTIDE SEQUENCE [LARGE SCALE GENOMIC DNA]</scope>
    <source>
        <strain evidence="2 3">JWXQ-INN-674</strain>
    </source>
</reference>
<name>A0A6B0VKV4_9EURY</name>
<sequence>MTSRRSPTADRRTVLTGLAVSASSVGFAGCTDAGDGDARGGDTSDSDDPGGETTPPDSNATVNSQADSSDDETSAAVHMGYESTDVRVTTSDGNELGAVTAAIADTPDLRSLGLSDTETLPEDRGMLFVYETVADRTFVMPEMSFGIDIVFADEEGAITSIHHAPKPEPDEDGAEQRYPGRGQYVLEVGYEWTAERGIEEGDILQFDL</sequence>
<dbReference type="PROSITE" id="PS51257">
    <property type="entry name" value="PROKAR_LIPOPROTEIN"/>
    <property type="match status" value="1"/>
</dbReference>
<keyword evidence="3" id="KW-1185">Reference proteome</keyword>
<feature type="region of interest" description="Disordered" evidence="1">
    <location>
        <begin position="25"/>
        <end position="76"/>
    </location>
</feature>
<dbReference type="InterPro" id="IPR038695">
    <property type="entry name" value="Saro_0823-like_sf"/>
</dbReference>
<dbReference type="Gene3D" id="2.60.120.1140">
    <property type="entry name" value="Protein of unknown function DUF192"/>
    <property type="match status" value="1"/>
</dbReference>
<comment type="caution">
    <text evidence="2">The sequence shown here is derived from an EMBL/GenBank/DDBJ whole genome shotgun (WGS) entry which is preliminary data.</text>
</comment>
<accession>A0A6B0VKV4</accession>
<dbReference type="Pfam" id="PF02643">
    <property type="entry name" value="DUF192"/>
    <property type="match status" value="1"/>
</dbReference>